<evidence type="ECO:0000259" key="2">
    <source>
        <dbReference type="Pfam" id="PF07883"/>
    </source>
</evidence>
<reference evidence="3 4" key="1">
    <citation type="submission" date="2024-07" db="EMBL/GenBank/DDBJ databases">
        <title>Description of Labrys sedimenti sp. nov., isolated from a diclofenac-degrading enrichment culture.</title>
        <authorList>
            <person name="Tancsics A."/>
            <person name="Csepanyi A."/>
        </authorList>
    </citation>
    <scope>NUCLEOTIDE SEQUENCE [LARGE SCALE GENOMIC DNA]</scope>
    <source>
        <strain evidence="3 4">LMG 23578</strain>
    </source>
</reference>
<dbReference type="PANTHER" id="PTHR35848:SF6">
    <property type="entry name" value="CUPIN TYPE-2 DOMAIN-CONTAINING PROTEIN"/>
    <property type="match status" value="1"/>
</dbReference>
<dbReference type="EMBL" id="JBFNQD010000016">
    <property type="protein sequence ID" value="MEW9309655.1"/>
    <property type="molecule type" value="Genomic_DNA"/>
</dbReference>
<dbReference type="InterPro" id="IPR051610">
    <property type="entry name" value="GPI/OXD"/>
</dbReference>
<dbReference type="RefSeq" id="WP_367626288.1">
    <property type="nucleotide sequence ID" value="NZ_JBFNQD010000016.1"/>
</dbReference>
<dbReference type="SUPFAM" id="SSF51182">
    <property type="entry name" value="RmlC-like cupins"/>
    <property type="match status" value="1"/>
</dbReference>
<dbReference type="InterPro" id="IPR011051">
    <property type="entry name" value="RmlC_Cupin_sf"/>
</dbReference>
<accession>A0ABV3PVI1</accession>
<sequence>MIGETQLVITRAEERPREAWEDPAKGSVAWHTLISAEITPTDSLSAGIAVLPPGGTNPPHRHAEAELYLILEGSGVLTVDGAESPVGKGAAIFIPGNAWHALRNEGDAELRLFYVFPTGRFSDVVYEFPG</sequence>
<evidence type="ECO:0000313" key="3">
    <source>
        <dbReference type="EMBL" id="MEW9309655.1"/>
    </source>
</evidence>
<protein>
    <submittedName>
        <fullName evidence="3">Cupin domain-containing protein</fullName>
    </submittedName>
</protein>
<dbReference type="Proteomes" id="UP001555786">
    <property type="component" value="Unassembled WGS sequence"/>
</dbReference>
<evidence type="ECO:0000256" key="1">
    <source>
        <dbReference type="ARBA" id="ARBA00022723"/>
    </source>
</evidence>
<comment type="caution">
    <text evidence="3">The sequence shown here is derived from an EMBL/GenBank/DDBJ whole genome shotgun (WGS) entry which is preliminary data.</text>
</comment>
<proteinExistence type="predicted"/>
<dbReference type="InterPro" id="IPR013096">
    <property type="entry name" value="Cupin_2"/>
</dbReference>
<dbReference type="PANTHER" id="PTHR35848">
    <property type="entry name" value="OXALATE-BINDING PROTEIN"/>
    <property type="match status" value="1"/>
</dbReference>
<gene>
    <name evidence="3" type="ORF">ABXS05_29150</name>
</gene>
<keyword evidence="4" id="KW-1185">Reference proteome</keyword>
<name>A0ABV3PVI1_9HYPH</name>
<dbReference type="Pfam" id="PF07883">
    <property type="entry name" value="Cupin_2"/>
    <property type="match status" value="1"/>
</dbReference>
<dbReference type="InterPro" id="IPR014710">
    <property type="entry name" value="RmlC-like_jellyroll"/>
</dbReference>
<keyword evidence="1" id="KW-0479">Metal-binding</keyword>
<feature type="domain" description="Cupin type-2" evidence="2">
    <location>
        <begin position="48"/>
        <end position="116"/>
    </location>
</feature>
<organism evidence="3 4">
    <name type="scientific">Labrys neptuniae</name>
    <dbReference type="NCBI Taxonomy" id="376174"/>
    <lineage>
        <taxon>Bacteria</taxon>
        <taxon>Pseudomonadati</taxon>
        <taxon>Pseudomonadota</taxon>
        <taxon>Alphaproteobacteria</taxon>
        <taxon>Hyphomicrobiales</taxon>
        <taxon>Xanthobacteraceae</taxon>
        <taxon>Labrys</taxon>
    </lineage>
</organism>
<evidence type="ECO:0000313" key="4">
    <source>
        <dbReference type="Proteomes" id="UP001555786"/>
    </source>
</evidence>
<dbReference type="Gene3D" id="2.60.120.10">
    <property type="entry name" value="Jelly Rolls"/>
    <property type="match status" value="1"/>
</dbReference>